<sequence>MKTVCIYHKNCTDGTTAAAILLLKYPDCKLFPLDHNYREEEFQPILDEVDKDTTVYIVDFSIKQPFFEKLASKAKEVINIDHHISVKDMLEEFTKKYSNFKLVFDNDKSGASLTWQYLFGSNPPDIVKYVEDKDIWKWEFGDITKYVNDYLFLYTNKPQELRQLLDKDINEIIEKGKIINQYTTYLIDSFVEKSKDLYIQIGSYKVRAYNTGLFQSEIGNKLSTLHNEAVCLFSINGDYVKLSFRSLDHHNPSALDLAKMLNGGGHRNAAGASMNLKEFCNILLI</sequence>
<dbReference type="AlphaFoldDB" id="C1DU14"/>
<evidence type="ECO:0000313" key="2">
    <source>
        <dbReference type="EMBL" id="ACN99267.1"/>
    </source>
</evidence>
<protein>
    <submittedName>
        <fullName evidence="2">Putative phosphoesterase, dhha1</fullName>
    </submittedName>
</protein>
<feature type="domain" description="DHHA1" evidence="1">
    <location>
        <begin position="221"/>
        <end position="275"/>
    </location>
</feature>
<dbReference type="PANTHER" id="PTHR46922">
    <property type="entry name" value="DHHA1 DOMAIN PROTEIN"/>
    <property type="match status" value="1"/>
</dbReference>
<keyword evidence="3" id="KW-1185">Reference proteome</keyword>
<organism evidence="2 3">
    <name type="scientific">Sulfurihydrogenibium azorense (strain DSM 15241 / OCM 825 / Az-Fu1)</name>
    <dbReference type="NCBI Taxonomy" id="204536"/>
    <lineage>
        <taxon>Bacteria</taxon>
        <taxon>Pseudomonadati</taxon>
        <taxon>Aquificota</taxon>
        <taxon>Aquificia</taxon>
        <taxon>Aquificales</taxon>
        <taxon>Hydrogenothermaceae</taxon>
        <taxon>Sulfurihydrogenibium</taxon>
    </lineage>
</organism>
<proteinExistence type="predicted"/>
<gene>
    <name evidence="2" type="ordered locus">SULAZ_0616</name>
</gene>
<dbReference type="GO" id="GO:0003676">
    <property type="term" value="F:nucleic acid binding"/>
    <property type="evidence" value="ECO:0007669"/>
    <property type="project" value="InterPro"/>
</dbReference>
<dbReference type="HOGENOM" id="CLU_054374_0_0_0"/>
<dbReference type="KEGG" id="saf:SULAZ_0616"/>
<dbReference type="Gene3D" id="3.10.310.30">
    <property type="match status" value="1"/>
</dbReference>
<dbReference type="SUPFAM" id="SSF64182">
    <property type="entry name" value="DHH phosphoesterases"/>
    <property type="match status" value="1"/>
</dbReference>
<dbReference type="InterPro" id="IPR003156">
    <property type="entry name" value="DHHA1_dom"/>
</dbReference>
<dbReference type="OrthoDB" id="10630at2"/>
<dbReference type="STRING" id="204536.SULAZ_0616"/>
<dbReference type="Pfam" id="PF02272">
    <property type="entry name" value="DHHA1"/>
    <property type="match status" value="1"/>
</dbReference>
<dbReference type="eggNOG" id="COG2404">
    <property type="taxonomic scope" value="Bacteria"/>
</dbReference>
<dbReference type="RefSeq" id="WP_012674585.1">
    <property type="nucleotide sequence ID" value="NC_012438.1"/>
</dbReference>
<reference evidence="2 3" key="1">
    <citation type="journal article" date="2009" name="J. Bacteriol.">
        <title>Complete and draft genome sequences of six members of the Aquificales.</title>
        <authorList>
            <person name="Reysenbach A.L."/>
            <person name="Hamamura N."/>
            <person name="Podar M."/>
            <person name="Griffiths E."/>
            <person name="Ferreira S."/>
            <person name="Hochstein R."/>
            <person name="Heidelberg J."/>
            <person name="Johnson J."/>
            <person name="Mead D."/>
            <person name="Pohorille A."/>
            <person name="Sarmiento M."/>
            <person name="Schweighofer K."/>
            <person name="Seshadri R."/>
            <person name="Voytek M.A."/>
        </authorList>
    </citation>
    <scope>NUCLEOTIDE SEQUENCE [LARGE SCALE GENOMIC DNA]</scope>
    <source>
        <strain evidence="3">Az-Fu1 / DSM 15241 / OCM 825</strain>
    </source>
</reference>
<accession>C1DU14</accession>
<evidence type="ECO:0000259" key="1">
    <source>
        <dbReference type="Pfam" id="PF02272"/>
    </source>
</evidence>
<dbReference type="PANTHER" id="PTHR46922:SF4">
    <property type="entry name" value="DHHA1 DOMAIN PROTEIN"/>
    <property type="match status" value="1"/>
</dbReference>
<dbReference type="InterPro" id="IPR038763">
    <property type="entry name" value="DHH_sf"/>
</dbReference>
<dbReference type="Proteomes" id="UP000001369">
    <property type="component" value="Chromosome"/>
</dbReference>
<dbReference type="EMBL" id="CP001229">
    <property type="protein sequence ID" value="ACN99267.1"/>
    <property type="molecule type" value="Genomic_DNA"/>
</dbReference>
<name>C1DU14_SULAA</name>
<evidence type="ECO:0000313" key="3">
    <source>
        <dbReference type="Proteomes" id="UP000001369"/>
    </source>
</evidence>